<reference evidence="1" key="1">
    <citation type="submission" date="2020-03" db="EMBL/GenBank/DDBJ databases">
        <title>The deep terrestrial virosphere.</title>
        <authorList>
            <person name="Holmfeldt K."/>
            <person name="Nilsson E."/>
            <person name="Simone D."/>
            <person name="Lopez-Fernandez M."/>
            <person name="Wu X."/>
            <person name="de Brujin I."/>
            <person name="Lundin D."/>
            <person name="Andersson A."/>
            <person name="Bertilsson S."/>
            <person name="Dopson M."/>
        </authorList>
    </citation>
    <scope>NUCLEOTIDE SEQUENCE</scope>
    <source>
        <strain evidence="1">MM415B02581</strain>
    </source>
</reference>
<proteinExistence type="predicted"/>
<dbReference type="EMBL" id="MT142833">
    <property type="protein sequence ID" value="QJA89253.1"/>
    <property type="molecule type" value="Genomic_DNA"/>
</dbReference>
<dbReference type="AlphaFoldDB" id="A0A6M3L441"/>
<organism evidence="1">
    <name type="scientific">viral metagenome</name>
    <dbReference type="NCBI Taxonomy" id="1070528"/>
    <lineage>
        <taxon>unclassified sequences</taxon>
        <taxon>metagenomes</taxon>
        <taxon>organismal metagenomes</taxon>
    </lineage>
</organism>
<evidence type="ECO:0000313" key="1">
    <source>
        <dbReference type="EMBL" id="QJA89253.1"/>
    </source>
</evidence>
<protein>
    <submittedName>
        <fullName evidence="1">Uncharacterized protein</fullName>
    </submittedName>
</protein>
<accession>A0A6M3L441</accession>
<gene>
    <name evidence="1" type="ORF">MM415B02581_0011</name>
</gene>
<name>A0A6M3L441_9ZZZZ</name>
<sequence>MKSCLVSIASLNGDPTTYVAVPRTCKIGDAVSAITTAVTTNDVTVTLSDGTTDIGTLTVAVGVAGGVDGITFDTTSYGDVELDRDTPLKIVCSGTPGAGAINLSLDFDIYGATKT</sequence>